<dbReference type="InterPro" id="IPR013424">
    <property type="entry name" value="Ice-binding_C"/>
</dbReference>
<dbReference type="NCBIfam" id="TIGR02595">
    <property type="entry name" value="PEP_CTERM"/>
    <property type="match status" value="1"/>
</dbReference>
<keyword evidence="1" id="KW-1133">Transmembrane helix</keyword>
<proteinExistence type="predicted"/>
<dbReference type="AlphaFoldDB" id="K6Y9A3"/>
<organism evidence="3 4">
    <name type="scientific">Aliiglaciecola lipolytica E3</name>
    <dbReference type="NCBI Taxonomy" id="1127673"/>
    <lineage>
        <taxon>Bacteria</taxon>
        <taxon>Pseudomonadati</taxon>
        <taxon>Pseudomonadota</taxon>
        <taxon>Gammaproteobacteria</taxon>
        <taxon>Alteromonadales</taxon>
        <taxon>Alteromonadaceae</taxon>
        <taxon>Aliiglaciecola</taxon>
    </lineage>
</organism>
<dbReference type="Proteomes" id="UP000006334">
    <property type="component" value="Unassembled WGS sequence"/>
</dbReference>
<keyword evidence="4" id="KW-1185">Reference proteome</keyword>
<name>K6Y9A3_9ALTE</name>
<sequence length="240" mass="25776">MNFNKLIKIAVLGSAFVTASSYATLVTKTFDNGDSLADFSVDRAAPAGFQIVNNELVMSIDGATLGNGPGGSAFYDTHGMKLDTTGSNFVSIDMFVDSNWTNSERFGGFWGVGRNDANAISSYPIVEFQGADVTDPEAGLAIWDNAWVDLVSLFNVDAFNTIAFKAANNGVQYFINDTMVYSENTSGTTSFGEVILNAKNDGNSFDVRYDNLTYGVVSEPAAIALLGFGMMVMGMRRRKA</sequence>
<evidence type="ECO:0000256" key="1">
    <source>
        <dbReference type="SAM" id="Phobius"/>
    </source>
</evidence>
<keyword evidence="1" id="KW-0812">Transmembrane</keyword>
<gene>
    <name evidence="3" type="ORF">GLIP_0607</name>
</gene>
<dbReference type="EMBL" id="BAEN01000015">
    <property type="protein sequence ID" value="GAC13253.1"/>
    <property type="molecule type" value="Genomic_DNA"/>
</dbReference>
<keyword evidence="2" id="KW-0732">Signal</keyword>
<protein>
    <recommendedName>
        <fullName evidence="5">PEP-CTERM protein-sorting domain-containing protein</fullName>
    </recommendedName>
</protein>
<dbReference type="RefSeq" id="WP_008843073.1">
    <property type="nucleotide sequence ID" value="NZ_BAEN01000015.1"/>
</dbReference>
<dbReference type="OrthoDB" id="6384923at2"/>
<accession>K6Y9A3</accession>
<evidence type="ECO:0000313" key="3">
    <source>
        <dbReference type="EMBL" id="GAC13253.1"/>
    </source>
</evidence>
<evidence type="ECO:0000256" key="2">
    <source>
        <dbReference type="SAM" id="SignalP"/>
    </source>
</evidence>
<feature type="transmembrane region" description="Helical" evidence="1">
    <location>
        <begin position="212"/>
        <end position="233"/>
    </location>
</feature>
<reference evidence="3 4" key="1">
    <citation type="journal article" date="2017" name="Antonie Van Leeuwenhoek">
        <title>Rhizobium rhizosphaerae sp. nov., a novel species isolated from rice rhizosphere.</title>
        <authorList>
            <person name="Zhao J.J."/>
            <person name="Zhang J."/>
            <person name="Zhang R.J."/>
            <person name="Zhang C.W."/>
            <person name="Yin H.Q."/>
            <person name="Zhang X.X."/>
        </authorList>
    </citation>
    <scope>NUCLEOTIDE SEQUENCE [LARGE SCALE GENOMIC DNA]</scope>
    <source>
        <strain evidence="3 4">E3</strain>
    </source>
</reference>
<feature type="signal peptide" evidence="2">
    <location>
        <begin position="1"/>
        <end position="23"/>
    </location>
</feature>
<keyword evidence="1" id="KW-0472">Membrane</keyword>
<feature type="chain" id="PRO_5003900971" description="PEP-CTERM protein-sorting domain-containing protein" evidence="2">
    <location>
        <begin position="24"/>
        <end position="240"/>
    </location>
</feature>
<comment type="caution">
    <text evidence="3">The sequence shown here is derived from an EMBL/GenBank/DDBJ whole genome shotgun (WGS) entry which is preliminary data.</text>
</comment>
<dbReference type="eggNOG" id="ENOG5032YB9">
    <property type="taxonomic scope" value="Bacteria"/>
</dbReference>
<evidence type="ECO:0000313" key="4">
    <source>
        <dbReference type="Proteomes" id="UP000006334"/>
    </source>
</evidence>
<evidence type="ECO:0008006" key="5">
    <source>
        <dbReference type="Google" id="ProtNLM"/>
    </source>
</evidence>